<evidence type="ECO:0000313" key="2">
    <source>
        <dbReference type="EMBL" id="SIS87296.1"/>
    </source>
</evidence>
<dbReference type="RefSeq" id="WP_076367156.1">
    <property type="nucleotide sequence ID" value="NZ_FTOM01000008.1"/>
</dbReference>
<proteinExistence type="predicted"/>
<organism evidence="2 3">
    <name type="scientific">Phaeovulum vinaykumarii</name>
    <dbReference type="NCBI Taxonomy" id="407234"/>
    <lineage>
        <taxon>Bacteria</taxon>
        <taxon>Pseudomonadati</taxon>
        <taxon>Pseudomonadota</taxon>
        <taxon>Alphaproteobacteria</taxon>
        <taxon>Rhodobacterales</taxon>
        <taxon>Paracoccaceae</taxon>
        <taxon>Phaeovulum</taxon>
    </lineage>
</organism>
<accession>A0A1N7MMC1</accession>
<evidence type="ECO:0000256" key="1">
    <source>
        <dbReference type="SAM" id="SignalP"/>
    </source>
</evidence>
<dbReference type="STRING" id="407234.SAMN05421795_10894"/>
<keyword evidence="3" id="KW-1185">Reference proteome</keyword>
<keyword evidence="1" id="KW-0732">Signal</keyword>
<reference evidence="3" key="1">
    <citation type="submission" date="2017-01" db="EMBL/GenBank/DDBJ databases">
        <authorList>
            <person name="Varghese N."/>
            <person name="Submissions S."/>
        </authorList>
    </citation>
    <scope>NUCLEOTIDE SEQUENCE [LARGE SCALE GENOMIC DNA]</scope>
    <source>
        <strain evidence="3">DSM 18714</strain>
    </source>
</reference>
<dbReference type="AlphaFoldDB" id="A0A1N7MMC1"/>
<evidence type="ECO:0000313" key="3">
    <source>
        <dbReference type="Proteomes" id="UP000186098"/>
    </source>
</evidence>
<feature type="chain" id="PRO_5013156642" evidence="1">
    <location>
        <begin position="32"/>
        <end position="197"/>
    </location>
</feature>
<feature type="signal peptide" evidence="1">
    <location>
        <begin position="1"/>
        <end position="31"/>
    </location>
</feature>
<gene>
    <name evidence="2" type="ORF">SAMN05421795_10894</name>
</gene>
<dbReference type="Proteomes" id="UP000186098">
    <property type="component" value="Unassembled WGS sequence"/>
</dbReference>
<dbReference type="EMBL" id="FTOM01000008">
    <property type="protein sequence ID" value="SIS87296.1"/>
    <property type="molecule type" value="Genomic_DNA"/>
</dbReference>
<name>A0A1N7MMC1_9RHOB</name>
<sequence>MTPRSLLPQSRLLPLSLIAATLALPATAARADEVTDTLNAARAAYEAGDIAAATEEVAFASQLLQAMKVEGLAAFLPAAPEGWTREIDTEMNAGLAMMGGGAGAAARYDNGTDSFTITLMADNPMVAAMSGMLGGAMMGAMGKITRIGREKFVQQDGGDLVALVGNRVLVQAEGADLEVMRPVLAAIDFPTLADWGR</sequence>
<protein>
    <submittedName>
        <fullName evidence="2">Uncharacterized protein</fullName>
    </submittedName>
</protein>